<proteinExistence type="predicted"/>
<evidence type="ECO:0000256" key="2">
    <source>
        <dbReference type="SAM" id="Phobius"/>
    </source>
</evidence>
<evidence type="ECO:0000313" key="5">
    <source>
        <dbReference type="Proteomes" id="UP001589716"/>
    </source>
</evidence>
<dbReference type="Gene3D" id="2.80.10.50">
    <property type="match status" value="1"/>
</dbReference>
<dbReference type="EMBL" id="JBHMCT010000009">
    <property type="protein sequence ID" value="MFB9555886.1"/>
    <property type="molecule type" value="Genomic_DNA"/>
</dbReference>
<dbReference type="Pfam" id="PF13560">
    <property type="entry name" value="HTH_31"/>
    <property type="match status" value="1"/>
</dbReference>
<dbReference type="CDD" id="cd00161">
    <property type="entry name" value="beta-trefoil_Ricin-like"/>
    <property type="match status" value="1"/>
</dbReference>
<feature type="domain" description="HTH cro/C1-type" evidence="3">
    <location>
        <begin position="22"/>
        <end position="82"/>
    </location>
</feature>
<feature type="transmembrane region" description="Helical" evidence="2">
    <location>
        <begin position="228"/>
        <end position="248"/>
    </location>
</feature>
<dbReference type="InterPro" id="IPR001387">
    <property type="entry name" value="Cro/C1-type_HTH"/>
</dbReference>
<evidence type="ECO:0000259" key="3">
    <source>
        <dbReference type="SMART" id="SM00530"/>
    </source>
</evidence>
<comment type="caution">
    <text evidence="4">The sequence shown here is derived from an EMBL/GenBank/DDBJ whole genome shotgun (WGS) entry which is preliminary data.</text>
</comment>
<feature type="compositionally biased region" description="Low complexity" evidence="1">
    <location>
        <begin position="177"/>
        <end position="203"/>
    </location>
</feature>
<dbReference type="RefSeq" id="WP_345485561.1">
    <property type="nucleotide sequence ID" value="NZ_BAAAWU010000001.1"/>
</dbReference>
<dbReference type="CDD" id="cd00093">
    <property type="entry name" value="HTH_XRE"/>
    <property type="match status" value="1"/>
</dbReference>
<name>A0ABV5QT85_9ACTN</name>
<accession>A0ABV5QT85</accession>
<keyword evidence="2" id="KW-0812">Transmembrane</keyword>
<feature type="region of interest" description="Disordered" evidence="1">
    <location>
        <begin position="96"/>
        <end position="220"/>
    </location>
</feature>
<keyword evidence="5" id="KW-1185">Reference proteome</keyword>
<dbReference type="Proteomes" id="UP001589716">
    <property type="component" value="Unassembled WGS sequence"/>
</dbReference>
<keyword evidence="2" id="KW-1133">Transmembrane helix</keyword>
<evidence type="ECO:0000256" key="1">
    <source>
        <dbReference type="SAM" id="MobiDB-lite"/>
    </source>
</evidence>
<sequence length="414" mass="41996">MTTGDTAPDPRGARNPAEFIARLQALKNRSGLTYRELAARADERGDVLPRSTVANMLARTTLPREELLAAFVRACGLGPDEAREWEAVRKELAARGVHEPGTEGPVPDEPEAAGAVAGEPGAGGPAGTGSVPDEPGAGGPAGTGSVPDEPGAAGPATRGPGGAGPGAGGPGVGRAGGAEPAGRSAEVPPVWPGAAVAQPPAAGEGPGDEGTGDSGGPGGTRLRLHRTLVAVVAVAGLVLATLSVVAFLREDTPAHRTTPPVLTAPAEGPVHIRVIGSDLCLNERRGGRSGQIHQRPCAGADVPAYELRRLDGDQWRIVSQHPDYGPGCSGIPSGGRMSDAAFEDSECGDPTRVERFTLEPHGTPVTGYRIVPAGSATPGSCVTVVGDPAAEWSRLAQAPCRPDARGQLFSFDRR</sequence>
<evidence type="ECO:0000313" key="4">
    <source>
        <dbReference type="EMBL" id="MFB9555886.1"/>
    </source>
</evidence>
<feature type="compositionally biased region" description="Gly residues" evidence="1">
    <location>
        <begin position="159"/>
        <end position="176"/>
    </location>
</feature>
<keyword evidence="2" id="KW-0472">Membrane</keyword>
<reference evidence="4 5" key="1">
    <citation type="submission" date="2024-09" db="EMBL/GenBank/DDBJ databases">
        <authorList>
            <person name="Sun Q."/>
            <person name="Mori K."/>
        </authorList>
    </citation>
    <scope>NUCLEOTIDE SEQUENCE [LARGE SCALE GENOMIC DNA]</scope>
    <source>
        <strain evidence="4 5">JCM 4414</strain>
    </source>
</reference>
<dbReference type="SMART" id="SM00530">
    <property type="entry name" value="HTH_XRE"/>
    <property type="match status" value="1"/>
</dbReference>
<protein>
    <submittedName>
        <fullName evidence="4">Helix-turn-helix domain-containing protein</fullName>
    </submittedName>
</protein>
<organism evidence="4 5">
    <name type="scientific">Streptomyces roseoviridis</name>
    <dbReference type="NCBI Taxonomy" id="67361"/>
    <lineage>
        <taxon>Bacteria</taxon>
        <taxon>Bacillati</taxon>
        <taxon>Actinomycetota</taxon>
        <taxon>Actinomycetes</taxon>
        <taxon>Kitasatosporales</taxon>
        <taxon>Streptomycetaceae</taxon>
        <taxon>Streptomyces</taxon>
    </lineage>
</organism>
<gene>
    <name evidence="4" type="ORF">ACFFTP_17030</name>
</gene>